<evidence type="ECO:0000256" key="2">
    <source>
        <dbReference type="ARBA" id="ARBA00005801"/>
    </source>
</evidence>
<evidence type="ECO:0000256" key="16">
    <source>
        <dbReference type="ARBA" id="ARBA00071870"/>
    </source>
</evidence>
<keyword evidence="6 18" id="KW-0645">Protease</keyword>
<evidence type="ECO:0000256" key="10">
    <source>
        <dbReference type="ARBA" id="ARBA00022801"/>
    </source>
</evidence>
<feature type="transmembrane region" description="Helical" evidence="19">
    <location>
        <begin position="153"/>
        <end position="171"/>
    </location>
</feature>
<dbReference type="InterPro" id="IPR010627">
    <property type="entry name" value="Prepilin_pept_A24_N"/>
</dbReference>
<feature type="domain" description="Prepilin peptidase A24 N-terminal" evidence="21">
    <location>
        <begin position="17"/>
        <end position="123"/>
    </location>
</feature>
<evidence type="ECO:0000313" key="23">
    <source>
        <dbReference type="Proteomes" id="UP000053784"/>
    </source>
</evidence>
<comment type="catalytic activity">
    <reaction evidence="14 18">
        <text>Typically cleaves a -Gly-|-Phe- bond to release an N-terminal, basic peptide of 5-8 residues from type IV prepilin, and then N-methylates the new N-terminal amino group, the methyl donor being S-adenosyl-L-methionine.</text>
        <dbReference type="EC" id="3.4.23.43"/>
    </reaction>
</comment>
<evidence type="ECO:0000256" key="5">
    <source>
        <dbReference type="ARBA" id="ARBA00022603"/>
    </source>
</evidence>
<gene>
    <name evidence="22" type="primary">vvpD</name>
    <name evidence="22" type="ORF">CF67_14033</name>
</gene>
<dbReference type="GO" id="GO:0006465">
    <property type="term" value="P:signal peptide processing"/>
    <property type="evidence" value="ECO:0007669"/>
    <property type="project" value="TreeGrafter"/>
</dbReference>
<evidence type="ECO:0000256" key="14">
    <source>
        <dbReference type="ARBA" id="ARBA00050401"/>
    </source>
</evidence>
<dbReference type="PANTHER" id="PTHR30487">
    <property type="entry name" value="TYPE 4 PREPILIN-LIKE PROTEINS LEADER PEPTIDE-PROCESSING ENZYME"/>
    <property type="match status" value="1"/>
</dbReference>
<evidence type="ECO:0000256" key="15">
    <source>
        <dbReference type="ARBA" id="ARBA00067082"/>
    </source>
</evidence>
<dbReference type="OrthoDB" id="9789291at2"/>
<dbReference type="InterPro" id="IPR050882">
    <property type="entry name" value="Prepilin_peptidase/N-MTase"/>
</dbReference>
<dbReference type="Gene3D" id="1.20.120.1220">
    <property type="match status" value="1"/>
</dbReference>
<dbReference type="AlphaFoldDB" id="A0A084CP51"/>
<dbReference type="InterPro" id="IPR000045">
    <property type="entry name" value="Prepilin_IV_endopep_pep"/>
</dbReference>
<keyword evidence="12 19" id="KW-0472">Membrane</keyword>
<keyword evidence="7 18" id="KW-0808">Transferase</keyword>
<dbReference type="RefSeq" id="WP_034413203.1">
    <property type="nucleotide sequence ID" value="NZ_JGVK01000006.1"/>
</dbReference>
<evidence type="ECO:0000259" key="21">
    <source>
        <dbReference type="Pfam" id="PF06750"/>
    </source>
</evidence>
<reference evidence="22 23" key="1">
    <citation type="submission" date="2014-03" db="EMBL/GenBank/DDBJ databases">
        <title>Selection and divergence in the genomes of co-occurring obligate luminous symbionts with specific hosts.</title>
        <authorList>
            <person name="Hendry T.A."/>
            <person name="de Wet J.R."/>
            <person name="Dunlap P.V."/>
        </authorList>
    </citation>
    <scope>NUCLEOTIDE SEQUENCE [LARGE SCALE GENOMIC DNA]</scope>
    <source>
        <strain evidence="22 23">Ppalp.1</strain>
    </source>
</reference>
<dbReference type="FunFam" id="1.20.120.1220:FF:000001">
    <property type="entry name" value="Type 4 prepilin-like proteins leader peptide-processing enzyme"/>
    <property type="match status" value="1"/>
</dbReference>
<keyword evidence="23" id="KW-1185">Reference proteome</keyword>
<keyword evidence="8" id="KW-0949">S-adenosyl-L-methionine</keyword>
<evidence type="ECO:0000256" key="4">
    <source>
        <dbReference type="ARBA" id="ARBA00022519"/>
    </source>
</evidence>
<keyword evidence="4" id="KW-0997">Cell inner membrane</keyword>
<comment type="subcellular location">
    <subcellularLocation>
        <location evidence="1">Cell inner membrane</location>
        <topology evidence="1">Multi-pass membrane protein</topology>
    </subcellularLocation>
    <subcellularLocation>
        <location evidence="18">Cell membrane</location>
        <topology evidence="18">Multi-pass membrane protein</topology>
    </subcellularLocation>
</comment>
<sequence length="292" mass="33335">MEVFNFYPWLFTLLATVFGLVVGSFLNVVIYRLPVIMECEWRRECAVFFQEYKKIAPPSSRYSLSVPRSVCLSCGYQLRLIDIIPLVSWFLLKGKCHKCQENISFRYPLVESLAASTSFIVADHFGFSYFAVALLFFTFALIVIAFIDLDTMLLPDQLTLPLIWSGILLSLLKINPVSLEDSVVGAVSGYLFFWTIYWLFKLCTGKEGMGYSDFKLLAAIGAWLGWQYLGMVVLFSSLFGLCFGLLQLRLENKEIGQAFAFAPHLAMAGWISSVFGEKIMVWYWESVVVWYI</sequence>
<dbReference type="Pfam" id="PF06750">
    <property type="entry name" value="A24_N_bact"/>
    <property type="match status" value="1"/>
</dbReference>
<dbReference type="Pfam" id="PF01478">
    <property type="entry name" value="Peptidase_A24"/>
    <property type="match status" value="1"/>
</dbReference>
<feature type="transmembrane region" description="Helical" evidence="19">
    <location>
        <begin position="127"/>
        <end position="147"/>
    </location>
</feature>
<organism evidence="22 23">
    <name type="scientific">Candidatus Photodesmus blepharonis</name>
    <dbReference type="NCBI Taxonomy" id="1179155"/>
    <lineage>
        <taxon>Bacteria</taxon>
        <taxon>Pseudomonadati</taxon>
        <taxon>Pseudomonadota</taxon>
        <taxon>Gammaproteobacteria</taxon>
        <taxon>Vibrionales</taxon>
        <taxon>Vibrionaceae</taxon>
        <taxon>Candidatus Photodesmus</taxon>
    </lineage>
</organism>
<dbReference type="EC" id="3.4.23.43" evidence="15 18"/>
<dbReference type="PANTHER" id="PTHR30487:SF0">
    <property type="entry name" value="PREPILIN LEADER PEPTIDASE_N-METHYLTRANSFERASE-RELATED"/>
    <property type="match status" value="1"/>
</dbReference>
<dbReference type="EC" id="2.1.1.-" evidence="18"/>
<evidence type="ECO:0000256" key="3">
    <source>
        <dbReference type="ARBA" id="ARBA00022475"/>
    </source>
</evidence>
<dbReference type="GO" id="GO:0004190">
    <property type="term" value="F:aspartic-type endopeptidase activity"/>
    <property type="evidence" value="ECO:0007669"/>
    <property type="project" value="UniProtKB-EC"/>
</dbReference>
<comment type="function">
    <text evidence="18">Plays an essential role in type IV pili and type II pseudopili formation by proteolytically removing the leader sequence from substrate proteins and subsequently monomethylating the alpha-amino group of the newly exposed N-terminal phenylalanine.</text>
</comment>
<evidence type="ECO:0000256" key="12">
    <source>
        <dbReference type="ARBA" id="ARBA00023136"/>
    </source>
</evidence>
<keyword evidence="11 19" id="KW-1133">Transmembrane helix</keyword>
<evidence type="ECO:0000256" key="11">
    <source>
        <dbReference type="ARBA" id="ARBA00022989"/>
    </source>
</evidence>
<feature type="transmembrane region" description="Helical" evidence="19">
    <location>
        <begin position="183"/>
        <end position="200"/>
    </location>
</feature>
<feature type="transmembrane region" description="Helical" evidence="19">
    <location>
        <begin position="220"/>
        <end position="246"/>
    </location>
</feature>
<dbReference type="GO" id="GO:0008168">
    <property type="term" value="F:methyltransferase activity"/>
    <property type="evidence" value="ECO:0007669"/>
    <property type="project" value="UniProtKB-KW"/>
</dbReference>
<accession>A0A084CP51</accession>
<dbReference type="STRING" id="1179155.CF67_14033"/>
<dbReference type="EMBL" id="JGVK01000006">
    <property type="protein sequence ID" value="KEY91580.1"/>
    <property type="molecule type" value="Genomic_DNA"/>
</dbReference>
<dbReference type="eggNOG" id="COG1989">
    <property type="taxonomic scope" value="Bacteria"/>
</dbReference>
<dbReference type="GO" id="GO:0005886">
    <property type="term" value="C:plasma membrane"/>
    <property type="evidence" value="ECO:0007669"/>
    <property type="project" value="UniProtKB-SubCell"/>
</dbReference>
<evidence type="ECO:0000256" key="13">
    <source>
        <dbReference type="ARBA" id="ARBA00023268"/>
    </source>
</evidence>
<evidence type="ECO:0000313" key="22">
    <source>
        <dbReference type="EMBL" id="KEY91580.1"/>
    </source>
</evidence>
<evidence type="ECO:0000259" key="20">
    <source>
        <dbReference type="Pfam" id="PF01478"/>
    </source>
</evidence>
<dbReference type="GO" id="GO:0032259">
    <property type="term" value="P:methylation"/>
    <property type="evidence" value="ECO:0007669"/>
    <property type="project" value="UniProtKB-KW"/>
</dbReference>
<feature type="domain" description="Prepilin type IV endopeptidase peptidase" evidence="20">
    <location>
        <begin position="135"/>
        <end position="245"/>
    </location>
</feature>
<evidence type="ECO:0000256" key="17">
    <source>
        <dbReference type="RuleBase" id="RU003793"/>
    </source>
</evidence>
<evidence type="ECO:0000256" key="7">
    <source>
        <dbReference type="ARBA" id="ARBA00022679"/>
    </source>
</evidence>
<evidence type="ECO:0000256" key="19">
    <source>
        <dbReference type="SAM" id="Phobius"/>
    </source>
</evidence>
<dbReference type="InterPro" id="IPR014032">
    <property type="entry name" value="Peptidase_A24A_bac"/>
</dbReference>
<comment type="similarity">
    <text evidence="2 17">Belongs to the peptidase A24 family.</text>
</comment>
<protein>
    <recommendedName>
        <fullName evidence="16 18">Prepilin leader peptidase/N-methyltransferase</fullName>
        <ecNumber evidence="18">2.1.1.-</ecNumber>
        <ecNumber evidence="15 18">3.4.23.43</ecNumber>
    </recommendedName>
</protein>
<dbReference type="PRINTS" id="PR00864">
    <property type="entry name" value="PREPILNPTASE"/>
</dbReference>
<feature type="transmembrane region" description="Helical" evidence="19">
    <location>
        <begin position="6"/>
        <end position="33"/>
    </location>
</feature>
<evidence type="ECO:0000256" key="6">
    <source>
        <dbReference type="ARBA" id="ARBA00022670"/>
    </source>
</evidence>
<keyword evidence="13 18" id="KW-0511">Multifunctional enzyme</keyword>
<evidence type="ECO:0000256" key="8">
    <source>
        <dbReference type="ARBA" id="ARBA00022691"/>
    </source>
</evidence>
<keyword evidence="9 18" id="KW-0812">Transmembrane</keyword>
<evidence type="ECO:0000256" key="1">
    <source>
        <dbReference type="ARBA" id="ARBA00004429"/>
    </source>
</evidence>
<dbReference type="Proteomes" id="UP000053784">
    <property type="component" value="Unassembled WGS sequence"/>
</dbReference>
<evidence type="ECO:0000256" key="18">
    <source>
        <dbReference type="RuleBase" id="RU003794"/>
    </source>
</evidence>
<name>A0A084CP51_9GAMM</name>
<keyword evidence="10 18" id="KW-0378">Hydrolase</keyword>
<keyword evidence="5 18" id="KW-0489">Methyltransferase</keyword>
<proteinExistence type="inferred from homology"/>
<keyword evidence="3" id="KW-1003">Cell membrane</keyword>
<evidence type="ECO:0000256" key="9">
    <source>
        <dbReference type="ARBA" id="ARBA00022692"/>
    </source>
</evidence>
<comment type="caution">
    <text evidence="22">The sequence shown here is derived from an EMBL/GenBank/DDBJ whole genome shotgun (WGS) entry which is preliminary data.</text>
</comment>